<dbReference type="InterPro" id="IPR006260">
    <property type="entry name" value="TonB/TolA_C"/>
</dbReference>
<organism evidence="7 8">
    <name type="scientific">Porphyromonas macacae</name>
    <dbReference type="NCBI Taxonomy" id="28115"/>
    <lineage>
        <taxon>Bacteria</taxon>
        <taxon>Pseudomonadati</taxon>
        <taxon>Bacteroidota</taxon>
        <taxon>Bacteroidia</taxon>
        <taxon>Bacteroidales</taxon>
        <taxon>Porphyromonadaceae</taxon>
        <taxon>Porphyromonas</taxon>
    </lineage>
</organism>
<evidence type="ECO:0000256" key="3">
    <source>
        <dbReference type="ARBA" id="ARBA00022989"/>
    </source>
</evidence>
<dbReference type="OrthoDB" id="9786892at2"/>
<keyword evidence="2 6" id="KW-0812">Transmembrane</keyword>
<dbReference type="GO" id="GO:0016020">
    <property type="term" value="C:membrane"/>
    <property type="evidence" value="ECO:0007669"/>
    <property type="project" value="UniProtKB-SubCell"/>
</dbReference>
<evidence type="ECO:0000256" key="4">
    <source>
        <dbReference type="ARBA" id="ARBA00023136"/>
    </source>
</evidence>
<evidence type="ECO:0000256" key="6">
    <source>
        <dbReference type="SAM" id="Phobius"/>
    </source>
</evidence>
<feature type="transmembrane region" description="Helical" evidence="6">
    <location>
        <begin position="16"/>
        <end position="38"/>
    </location>
</feature>
<evidence type="ECO:0000256" key="1">
    <source>
        <dbReference type="ARBA" id="ARBA00004167"/>
    </source>
</evidence>
<reference evidence="7 8" key="1">
    <citation type="submission" date="2014-09" db="EMBL/GenBank/DDBJ databases">
        <title>Draft Genome Sequence of Porphyromonas macacae COT-192_OH2859.</title>
        <authorList>
            <person name="Wallis C."/>
            <person name="Deusch O."/>
            <person name="O'Flynn C."/>
            <person name="Davis I."/>
            <person name="Horsfall A."/>
            <person name="Kirkwood N."/>
            <person name="Harris S."/>
            <person name="Eisen J.A."/>
            <person name="Coil D.A."/>
            <person name="Darling A.E."/>
            <person name="Jospin G."/>
            <person name="Alexiev A."/>
        </authorList>
    </citation>
    <scope>NUCLEOTIDE SEQUENCE [LARGE SCALE GENOMIC DNA]</scope>
    <source>
        <strain evidence="8">COT-192 OH2859</strain>
    </source>
</reference>
<keyword evidence="4 6" id="KW-0472">Membrane</keyword>
<name>A0A0A2E2G0_9PORP</name>
<dbReference type="STRING" id="28115.HQ47_09115"/>
<protein>
    <recommendedName>
        <fullName evidence="9">Energy transducer TonB</fullName>
    </recommendedName>
</protein>
<evidence type="ECO:0000256" key="5">
    <source>
        <dbReference type="SAM" id="MobiDB-lite"/>
    </source>
</evidence>
<dbReference type="SUPFAM" id="SSF74653">
    <property type="entry name" value="TolA/TonB C-terminal domain"/>
    <property type="match status" value="1"/>
</dbReference>
<evidence type="ECO:0000313" key="7">
    <source>
        <dbReference type="EMBL" id="KGN73006.1"/>
    </source>
</evidence>
<proteinExistence type="predicted"/>
<evidence type="ECO:0000256" key="2">
    <source>
        <dbReference type="ARBA" id="ARBA00022692"/>
    </source>
</evidence>
<comment type="caution">
    <text evidence="7">The sequence shown here is derived from an EMBL/GenBank/DDBJ whole genome shotgun (WGS) entry which is preliminary data.</text>
</comment>
<dbReference type="eggNOG" id="COG0810">
    <property type="taxonomic scope" value="Bacteria"/>
</dbReference>
<accession>A0A0A2E2G0</accession>
<feature type="compositionally biased region" description="Pro residues" evidence="5">
    <location>
        <begin position="85"/>
        <end position="97"/>
    </location>
</feature>
<dbReference type="RefSeq" id="WP_036874909.1">
    <property type="nucleotide sequence ID" value="NZ_JRFA01000025.1"/>
</dbReference>
<comment type="subcellular location">
    <subcellularLocation>
        <location evidence="1">Membrane</location>
        <topology evidence="1">Single-pass membrane protein</topology>
    </subcellularLocation>
</comment>
<dbReference type="EMBL" id="JRFA01000025">
    <property type="protein sequence ID" value="KGN73006.1"/>
    <property type="molecule type" value="Genomic_DNA"/>
</dbReference>
<gene>
    <name evidence="7" type="ORF">HQ47_09115</name>
</gene>
<feature type="region of interest" description="Disordered" evidence="5">
    <location>
        <begin position="120"/>
        <end position="194"/>
    </location>
</feature>
<dbReference type="AlphaFoldDB" id="A0A0A2E2G0"/>
<dbReference type="NCBIfam" id="TIGR01352">
    <property type="entry name" value="tonB_Cterm"/>
    <property type="match status" value="1"/>
</dbReference>
<feature type="region of interest" description="Disordered" evidence="5">
    <location>
        <begin position="75"/>
        <end position="100"/>
    </location>
</feature>
<keyword evidence="3 6" id="KW-1133">Transmembrane helix</keyword>
<evidence type="ECO:0000313" key="8">
    <source>
        <dbReference type="Proteomes" id="UP000030103"/>
    </source>
</evidence>
<evidence type="ECO:0008006" key="9">
    <source>
        <dbReference type="Google" id="ProtNLM"/>
    </source>
</evidence>
<dbReference type="Proteomes" id="UP000030103">
    <property type="component" value="Unassembled WGS sequence"/>
</dbReference>
<keyword evidence="8" id="KW-1185">Reference proteome</keyword>
<feature type="compositionally biased region" description="Basic and acidic residues" evidence="5">
    <location>
        <begin position="120"/>
        <end position="156"/>
    </location>
</feature>
<sequence length="283" mass="31133">MNVEQQRRQAGLKRNLKALGITLLLHAFLLGMLLWFTVRANVPEKPQIPELVLINAGNVDLSAGEIEPLGSLQEPQDVAPREAVPNPPQPQPAPAPETMPKTKKLITQNNSNQISAAELEAAKRKKEEERQRVLEEERKRKEREEQEKRERIRREVGSNVAGAFNGQKTNSGNQGTGMEAKGNQGVPGGSGDSYSLDGRTIITNGGYPTRPNNVKAIRGKIRVRIVVNNLGQVTDAWVEPQGTQISDPDMRKAAVKAAKATRFNKIPGGTDQRGIITYLFDVQ</sequence>